<dbReference type="RefSeq" id="WP_013998598.1">
    <property type="nucleotide sequence ID" value="NZ_AP011526.1"/>
</dbReference>
<dbReference type="GeneID" id="10981564"/>
<evidence type="ECO:0000313" key="1">
    <source>
        <dbReference type="EMBL" id="BAP60256.1"/>
    </source>
</evidence>
<accession>A0A2Z5PIJ6</accession>
<name>A0A2Z5PIJ6_METMI</name>
<gene>
    <name evidence="1" type="ORF">MMKA1_01390</name>
</gene>
<dbReference type="AlphaFoldDB" id="A0A2Z5PIJ6"/>
<dbReference type="GeneID" id="41278555"/>
<evidence type="ECO:0008006" key="3">
    <source>
        <dbReference type="Google" id="ProtNLM"/>
    </source>
</evidence>
<sequence>MDEISMASKELAKGAKMLGKHCSSCGFPMFEKDGLEYCPNCSTSEIEIKGDSKESEKQLKKINENKISKNDDKLRIINRKIEYLFSKLDSEEEIGRIHEITSSIKILLKIKKYL</sequence>
<reference evidence="1 2" key="1">
    <citation type="submission" date="2009-06" db="EMBL/GenBank/DDBJ databases">
        <title>Molecular Evidence for Microbiologically Influenced Corrosion from genome of Methanogen.</title>
        <authorList>
            <person name="Ito N."/>
            <person name="Tsurumaru H."/>
            <person name="Shimizu A."/>
            <person name="Harada T."/>
            <person name="Hosoyama A."/>
            <person name="Horikawa H."/>
            <person name="Wakai S."/>
            <person name="Sasaki K."/>
            <person name="Nishijima K."/>
            <person name="Ataku H."/>
            <person name="Yamazaki J."/>
            <person name="Mise M."/>
            <person name="Yamazaki S."/>
            <person name="Tanikawa S."/>
            <person name="Harayama S."/>
            <person name="Fujita N."/>
        </authorList>
    </citation>
    <scope>NUCLEOTIDE SEQUENCE [LARGE SCALE GENOMIC DNA]</scope>
    <source>
        <strain evidence="2">KA1 ( NBRC 102054)</strain>
    </source>
</reference>
<protein>
    <recommendedName>
        <fullName evidence="3">Sjogrens syndrome scleroderma autoantigen 1</fullName>
    </recommendedName>
</protein>
<proteinExistence type="predicted"/>
<dbReference type="KEGG" id="mmak:MMKA1_01390"/>
<dbReference type="NCBIfam" id="NF001646">
    <property type="entry name" value="PRK00420.1-3"/>
    <property type="match status" value="1"/>
</dbReference>
<dbReference type="EMBL" id="AP011526">
    <property type="protein sequence ID" value="BAP60256.1"/>
    <property type="molecule type" value="Genomic_DNA"/>
</dbReference>
<dbReference type="Pfam" id="PF06677">
    <property type="entry name" value="Auto_anti-p27"/>
    <property type="match status" value="1"/>
</dbReference>
<evidence type="ECO:0000313" key="2">
    <source>
        <dbReference type="Proteomes" id="UP000264208"/>
    </source>
</evidence>
<organism evidence="1 2">
    <name type="scientific">Methanococcus maripaludis KA1</name>
    <dbReference type="NCBI Taxonomy" id="637914"/>
    <lineage>
        <taxon>Archaea</taxon>
        <taxon>Methanobacteriati</taxon>
        <taxon>Methanobacteriota</taxon>
        <taxon>Methanomada group</taxon>
        <taxon>Methanococci</taxon>
        <taxon>Methanococcales</taxon>
        <taxon>Methanococcaceae</taxon>
        <taxon>Methanococcus</taxon>
    </lineage>
</organism>
<dbReference type="Proteomes" id="UP000264208">
    <property type="component" value="Chromosome"/>
</dbReference>
<dbReference type="InterPro" id="IPR009563">
    <property type="entry name" value="SSSCA1"/>
</dbReference>